<accession>A0ACA9LWQ4</accession>
<organism evidence="1 2">
    <name type="scientific">Cetraspora pellucida</name>
    <dbReference type="NCBI Taxonomy" id="1433469"/>
    <lineage>
        <taxon>Eukaryota</taxon>
        <taxon>Fungi</taxon>
        <taxon>Fungi incertae sedis</taxon>
        <taxon>Mucoromycota</taxon>
        <taxon>Glomeromycotina</taxon>
        <taxon>Glomeromycetes</taxon>
        <taxon>Diversisporales</taxon>
        <taxon>Gigasporaceae</taxon>
        <taxon>Cetraspora</taxon>
    </lineage>
</organism>
<reference evidence="1" key="1">
    <citation type="submission" date="2021-06" db="EMBL/GenBank/DDBJ databases">
        <authorList>
            <person name="Kallberg Y."/>
            <person name="Tangrot J."/>
            <person name="Rosling A."/>
        </authorList>
    </citation>
    <scope>NUCLEOTIDE SEQUENCE</scope>
    <source>
        <strain evidence="1">28 12/20/2015</strain>
    </source>
</reference>
<name>A0ACA9LWQ4_9GLOM</name>
<sequence length="58" mass="7049">MCDKNTKQLVTKLLSLQLPKIYFDMYYNANYDYYIDEREIVYIVKKNDDKVLAIFLKC</sequence>
<dbReference type="Proteomes" id="UP000789366">
    <property type="component" value="Unassembled WGS sequence"/>
</dbReference>
<dbReference type="EMBL" id="CAJVPW010005155">
    <property type="protein sequence ID" value="CAG8550754.1"/>
    <property type="molecule type" value="Genomic_DNA"/>
</dbReference>
<protein>
    <submittedName>
        <fullName evidence="1">13124_t:CDS:1</fullName>
    </submittedName>
</protein>
<feature type="non-terminal residue" evidence="1">
    <location>
        <position position="58"/>
    </location>
</feature>
<keyword evidence="2" id="KW-1185">Reference proteome</keyword>
<proteinExistence type="predicted"/>
<comment type="caution">
    <text evidence="1">The sequence shown here is derived from an EMBL/GenBank/DDBJ whole genome shotgun (WGS) entry which is preliminary data.</text>
</comment>
<gene>
    <name evidence="1" type="ORF">SPELUC_LOCUS5193</name>
</gene>
<evidence type="ECO:0000313" key="1">
    <source>
        <dbReference type="EMBL" id="CAG8550754.1"/>
    </source>
</evidence>
<evidence type="ECO:0000313" key="2">
    <source>
        <dbReference type="Proteomes" id="UP000789366"/>
    </source>
</evidence>